<dbReference type="RefSeq" id="WP_150090127.1">
    <property type="nucleotide sequence ID" value="NZ_JBFUOH010000124.1"/>
</dbReference>
<dbReference type="SFLD" id="SFLDG00180">
    <property type="entry name" value="muconate_cycloisomerase"/>
    <property type="match status" value="1"/>
</dbReference>
<comment type="caution">
    <text evidence="6">The sequence shown here is derived from an EMBL/GenBank/DDBJ whole genome shotgun (WGS) entry which is preliminary data.</text>
</comment>
<dbReference type="GO" id="GO:0009063">
    <property type="term" value="P:amino acid catabolic process"/>
    <property type="evidence" value="ECO:0007669"/>
    <property type="project" value="InterPro"/>
</dbReference>
<dbReference type="OrthoDB" id="3725747at2"/>
<feature type="domain" description="Mandelate racemase/muconate lactonizing enzyme C-terminal" evidence="5">
    <location>
        <begin position="140"/>
        <end position="238"/>
    </location>
</feature>
<keyword evidence="2" id="KW-0460">Magnesium</keyword>
<dbReference type="InterPro" id="IPR041338">
    <property type="entry name" value="OSBS_N"/>
</dbReference>
<evidence type="ECO:0000313" key="6">
    <source>
        <dbReference type="EMBL" id="KAA6187441.1"/>
    </source>
</evidence>
<evidence type="ECO:0000256" key="3">
    <source>
        <dbReference type="ARBA" id="ARBA00023239"/>
    </source>
</evidence>
<dbReference type="SUPFAM" id="SSF54826">
    <property type="entry name" value="Enolase N-terminal domain-like"/>
    <property type="match status" value="1"/>
</dbReference>
<dbReference type="SUPFAM" id="SSF51604">
    <property type="entry name" value="Enolase C-terminal domain-like"/>
    <property type="match status" value="1"/>
</dbReference>
<dbReference type="GO" id="GO:0046872">
    <property type="term" value="F:metal ion binding"/>
    <property type="evidence" value="ECO:0007669"/>
    <property type="project" value="UniProtKB-KW"/>
</dbReference>
<name>A0A5M8FUE1_9GAMM</name>
<dbReference type="PANTHER" id="PTHR48073:SF2">
    <property type="entry name" value="O-SUCCINYLBENZOATE SYNTHASE"/>
    <property type="match status" value="1"/>
</dbReference>
<accession>A0A5M8FUE1</accession>
<dbReference type="InterPro" id="IPR029017">
    <property type="entry name" value="Enolase-like_N"/>
</dbReference>
<reference evidence="6 7" key="1">
    <citation type="submission" date="2019-09" db="EMBL/GenBank/DDBJ databases">
        <title>Whole-genome sequence of the purple sulfur bacterium Thiohalocapsa marina DSM 19078.</title>
        <authorList>
            <person name="Kyndt J.A."/>
            <person name="Meyer T.E."/>
        </authorList>
    </citation>
    <scope>NUCLEOTIDE SEQUENCE [LARGE SCALE GENOMIC DNA]</scope>
    <source>
        <strain evidence="6 7">DSM 19078</strain>
    </source>
</reference>
<keyword evidence="7" id="KW-1185">Reference proteome</keyword>
<organism evidence="6 7">
    <name type="scientific">Thiohalocapsa marina</name>
    <dbReference type="NCBI Taxonomy" id="424902"/>
    <lineage>
        <taxon>Bacteria</taxon>
        <taxon>Pseudomonadati</taxon>
        <taxon>Pseudomonadota</taxon>
        <taxon>Gammaproteobacteria</taxon>
        <taxon>Chromatiales</taxon>
        <taxon>Chromatiaceae</taxon>
        <taxon>Thiohalocapsa</taxon>
    </lineage>
</organism>
<feature type="region of interest" description="Disordered" evidence="4">
    <location>
        <begin position="337"/>
        <end position="372"/>
    </location>
</feature>
<evidence type="ECO:0000256" key="4">
    <source>
        <dbReference type="SAM" id="MobiDB-lite"/>
    </source>
</evidence>
<protein>
    <submittedName>
        <fullName evidence="6">O-succinylbenzoate synthase</fullName>
    </submittedName>
</protein>
<dbReference type="GO" id="GO:0016829">
    <property type="term" value="F:lyase activity"/>
    <property type="evidence" value="ECO:0007669"/>
    <property type="project" value="UniProtKB-KW"/>
</dbReference>
<sequence>MSLGLAITPYRLPLRRPWHSARGRLTTRQGWLISASLDGVTGYGDCAPLPAAGTEDATAAQRQLAHWLAVADGLAGGNAPAALLDLLAQPRRSPAPAADCGVETALLDLQARLGGQPLRRLLAGDALDCIAVNGVLGAAATLTPQQAADAVATRGWQVLKLKLGVAPHGQELERLRRAADWLPEGVTLRLDANGAWDGDTAAAVVAGLNGLPVDALEEPLAEPTDAALAALQAQAAFSLALDESLADRPRPMDADSIPVRRLVLKPAVIGGLRPALRLARAARASAREVVLTSIVESAAGLWATAQLAAATGSPLAHGLATADWLATDLGPAPAISRGHVRLPDSAGSGFRPGRWQADDSAERPAGDQLAGM</sequence>
<dbReference type="InterPro" id="IPR013342">
    <property type="entry name" value="Mandelate_racemase_C"/>
</dbReference>
<dbReference type="Proteomes" id="UP000322981">
    <property type="component" value="Unassembled WGS sequence"/>
</dbReference>
<dbReference type="SFLD" id="SFLDS00001">
    <property type="entry name" value="Enolase"/>
    <property type="match status" value="1"/>
</dbReference>
<evidence type="ECO:0000256" key="1">
    <source>
        <dbReference type="ARBA" id="ARBA00022723"/>
    </source>
</evidence>
<dbReference type="PROSITE" id="PS00909">
    <property type="entry name" value="MR_MLE_2"/>
    <property type="match status" value="1"/>
</dbReference>
<feature type="compositionally biased region" description="Basic and acidic residues" evidence="4">
    <location>
        <begin position="356"/>
        <end position="365"/>
    </location>
</feature>
<evidence type="ECO:0000313" key="7">
    <source>
        <dbReference type="Proteomes" id="UP000322981"/>
    </source>
</evidence>
<dbReference type="Gene3D" id="3.20.20.120">
    <property type="entry name" value="Enolase-like C-terminal domain"/>
    <property type="match status" value="1"/>
</dbReference>
<gene>
    <name evidence="6" type="ORF">F2Q65_02675</name>
</gene>
<dbReference type="InterPro" id="IPR036849">
    <property type="entry name" value="Enolase-like_C_sf"/>
</dbReference>
<proteinExistence type="predicted"/>
<dbReference type="EMBL" id="VWXX01000002">
    <property type="protein sequence ID" value="KAA6187441.1"/>
    <property type="molecule type" value="Genomic_DNA"/>
</dbReference>
<dbReference type="SMART" id="SM00922">
    <property type="entry name" value="MR_MLE"/>
    <property type="match status" value="1"/>
</dbReference>
<dbReference type="InterPro" id="IPR018110">
    <property type="entry name" value="Mandel_Rmase/mucon_lact_enz_CS"/>
</dbReference>
<dbReference type="Pfam" id="PF13378">
    <property type="entry name" value="MR_MLE_C"/>
    <property type="match status" value="1"/>
</dbReference>
<evidence type="ECO:0000259" key="5">
    <source>
        <dbReference type="SMART" id="SM00922"/>
    </source>
</evidence>
<dbReference type="PANTHER" id="PTHR48073">
    <property type="entry name" value="O-SUCCINYLBENZOATE SYNTHASE-RELATED"/>
    <property type="match status" value="1"/>
</dbReference>
<keyword evidence="1" id="KW-0479">Metal-binding</keyword>
<keyword evidence="3" id="KW-0456">Lyase</keyword>
<dbReference type="AlphaFoldDB" id="A0A5M8FUE1"/>
<dbReference type="InterPro" id="IPR029065">
    <property type="entry name" value="Enolase_C-like"/>
</dbReference>
<dbReference type="Pfam" id="PF21508">
    <property type="entry name" value="MenC_N"/>
    <property type="match status" value="1"/>
</dbReference>
<evidence type="ECO:0000256" key="2">
    <source>
        <dbReference type="ARBA" id="ARBA00022842"/>
    </source>
</evidence>
<dbReference type="SFLD" id="SFLDF00009">
    <property type="entry name" value="o-succinylbenzoate_synthase"/>
    <property type="match status" value="1"/>
</dbReference>
<dbReference type="Gene3D" id="3.30.390.10">
    <property type="entry name" value="Enolase-like, N-terminal domain"/>
    <property type="match status" value="1"/>
</dbReference>